<feature type="domain" description="Protein kinase" evidence="12">
    <location>
        <begin position="136"/>
        <end position="448"/>
    </location>
</feature>
<evidence type="ECO:0000256" key="1">
    <source>
        <dbReference type="ARBA" id="ARBA00012513"/>
    </source>
</evidence>
<comment type="similarity">
    <text evidence="8">Belongs to the protein kinase superfamily. STE Ser/Thr protein kinase family. COT1 subfamily.</text>
</comment>
<evidence type="ECO:0000256" key="11">
    <source>
        <dbReference type="PROSITE-ProRule" id="PRU10141"/>
    </source>
</evidence>
<evidence type="ECO:0000256" key="9">
    <source>
        <dbReference type="ARBA" id="ARBA00047899"/>
    </source>
</evidence>
<keyword evidence="3" id="KW-0597">Phosphoprotein</keyword>
<evidence type="ECO:0000259" key="13">
    <source>
        <dbReference type="PROSITE" id="PS51285"/>
    </source>
</evidence>
<keyword evidence="4" id="KW-0808">Transferase</keyword>
<organism evidence="14 15">
    <name type="scientific">Ceratocystis pirilliformis</name>
    <dbReference type="NCBI Taxonomy" id="259994"/>
    <lineage>
        <taxon>Eukaryota</taxon>
        <taxon>Fungi</taxon>
        <taxon>Dikarya</taxon>
        <taxon>Ascomycota</taxon>
        <taxon>Pezizomycotina</taxon>
        <taxon>Sordariomycetes</taxon>
        <taxon>Hypocreomycetidae</taxon>
        <taxon>Microascales</taxon>
        <taxon>Ceratocystidaceae</taxon>
        <taxon>Ceratocystis</taxon>
    </lineage>
</organism>
<comment type="catalytic activity">
    <reaction evidence="10">
        <text>L-seryl-[protein] + ATP = O-phospho-L-seryl-[protein] + ADP + H(+)</text>
        <dbReference type="Rhea" id="RHEA:17989"/>
        <dbReference type="Rhea" id="RHEA-COMP:9863"/>
        <dbReference type="Rhea" id="RHEA-COMP:11604"/>
        <dbReference type="ChEBI" id="CHEBI:15378"/>
        <dbReference type="ChEBI" id="CHEBI:29999"/>
        <dbReference type="ChEBI" id="CHEBI:30616"/>
        <dbReference type="ChEBI" id="CHEBI:83421"/>
        <dbReference type="ChEBI" id="CHEBI:456216"/>
        <dbReference type="EC" id="2.7.11.1"/>
    </reaction>
</comment>
<dbReference type="InterPro" id="IPR011009">
    <property type="entry name" value="Kinase-like_dom_sf"/>
</dbReference>
<dbReference type="SMART" id="SM00133">
    <property type="entry name" value="S_TK_X"/>
    <property type="match status" value="1"/>
</dbReference>
<dbReference type="InterPro" id="IPR050839">
    <property type="entry name" value="Rho-assoc_Ser/Thr_Kinase"/>
</dbReference>
<dbReference type="SUPFAM" id="SSF56112">
    <property type="entry name" value="Protein kinase-like (PK-like)"/>
    <property type="match status" value="1"/>
</dbReference>
<evidence type="ECO:0000256" key="3">
    <source>
        <dbReference type="ARBA" id="ARBA00022553"/>
    </source>
</evidence>
<dbReference type="Gene3D" id="3.30.200.20">
    <property type="entry name" value="Phosphorylase Kinase, domain 1"/>
    <property type="match status" value="1"/>
</dbReference>
<dbReference type="PROSITE" id="PS51285">
    <property type="entry name" value="AGC_KINASE_CTER"/>
    <property type="match status" value="1"/>
</dbReference>
<dbReference type="PROSITE" id="PS50011">
    <property type="entry name" value="PROTEIN_KINASE_DOM"/>
    <property type="match status" value="1"/>
</dbReference>
<keyword evidence="2" id="KW-0723">Serine/threonine-protein kinase</keyword>
<feature type="domain" description="AGC-kinase C-terminal" evidence="13">
    <location>
        <begin position="449"/>
        <end position="516"/>
    </location>
</feature>
<evidence type="ECO:0000256" key="2">
    <source>
        <dbReference type="ARBA" id="ARBA00022527"/>
    </source>
</evidence>
<dbReference type="InterPro" id="IPR000961">
    <property type="entry name" value="AGC-kinase_C"/>
</dbReference>
<evidence type="ECO:0000256" key="5">
    <source>
        <dbReference type="ARBA" id="ARBA00022741"/>
    </source>
</evidence>
<comment type="catalytic activity">
    <reaction evidence="9">
        <text>L-threonyl-[protein] + ATP = O-phospho-L-threonyl-[protein] + ADP + H(+)</text>
        <dbReference type="Rhea" id="RHEA:46608"/>
        <dbReference type="Rhea" id="RHEA-COMP:11060"/>
        <dbReference type="Rhea" id="RHEA-COMP:11605"/>
        <dbReference type="ChEBI" id="CHEBI:15378"/>
        <dbReference type="ChEBI" id="CHEBI:30013"/>
        <dbReference type="ChEBI" id="CHEBI:30616"/>
        <dbReference type="ChEBI" id="CHEBI:61977"/>
        <dbReference type="ChEBI" id="CHEBI:456216"/>
        <dbReference type="EC" id="2.7.11.1"/>
    </reaction>
</comment>
<dbReference type="EMBL" id="JAWDJO010000362">
    <property type="protein sequence ID" value="KAL1887033.1"/>
    <property type="molecule type" value="Genomic_DNA"/>
</dbReference>
<sequence>MDIADLMDGVEYSSGPSGAGAGAASAGYTATAEPSFSPSHQVPVAAPAFRKMERCPERYGRKASRNRERCSHLASDYFRENVKRVRQRNQRYTTLDESLTQVLASDPHADRLWARSGTQEGRYLRFLRTRDGPNNYQTLRIIGRGGYGEVRLVQRQYPPPPPGAQPQIFALKTLLKREMVNKNQLAYVRAERDILAEADSPWLVKLYTTFQDSKLLYLLLEYVPGGDLMGLLIQYEFFTEDVTRFYIAEMVLAIDAVHKLGFIHRDIKPDNVLIDAEGHIKLTDFGLSTGFHTTHDKSYYAHLMAQDQHLLKKRDRDSVNLDTISLTTSNRAQINGWRRSRRALAYSAVGTPDYVAPELLEGRGYSFECDWWSMGAILYECLIGWAPFCSESQMDTYRKVVNWEKYLSFPRDLELSRAAEDLILRLMCRAEDRLGHGGSAEVQSHPFFAGVAFSQLRQYRAPMIPTLKSALDTSYFPDDIDQTQRMVPGAEVGEDMPDLSLPFIGYTFRRYETTWG</sequence>
<dbReference type="SMART" id="SM00220">
    <property type="entry name" value="S_TKc"/>
    <property type="match status" value="1"/>
</dbReference>
<dbReference type="PANTHER" id="PTHR22988">
    <property type="entry name" value="MYOTONIC DYSTROPHY S/T KINASE-RELATED"/>
    <property type="match status" value="1"/>
</dbReference>
<reference evidence="14 15" key="1">
    <citation type="journal article" date="2024" name="IMA Fungus">
        <title>IMA Genome - F19 : A genome assembly and annotation guide to empower mycologists, including annotated draft genome sequences of Ceratocystis pirilliformis, Diaporthe australafricana, Fusarium ophioides, Paecilomyces lecythidis, and Sporothrix stenoceras.</title>
        <authorList>
            <person name="Aylward J."/>
            <person name="Wilson A.M."/>
            <person name="Visagie C.M."/>
            <person name="Spraker J."/>
            <person name="Barnes I."/>
            <person name="Buitendag C."/>
            <person name="Ceriani C."/>
            <person name="Del Mar Angel L."/>
            <person name="du Plessis D."/>
            <person name="Fuchs T."/>
            <person name="Gasser K."/>
            <person name="Kramer D."/>
            <person name="Li W."/>
            <person name="Munsamy K."/>
            <person name="Piso A."/>
            <person name="Price J.L."/>
            <person name="Sonnekus B."/>
            <person name="Thomas C."/>
            <person name="van der Nest A."/>
            <person name="van Dijk A."/>
            <person name="van Heerden A."/>
            <person name="van Vuuren N."/>
            <person name="Yilmaz N."/>
            <person name="Duong T.A."/>
            <person name="van der Merwe N.A."/>
            <person name="Wingfield M.J."/>
            <person name="Wingfield B.D."/>
        </authorList>
    </citation>
    <scope>NUCLEOTIDE SEQUENCE [LARGE SCALE GENOMIC DNA]</scope>
    <source>
        <strain evidence="14 15">CMW 12675</strain>
    </source>
</reference>
<comment type="caution">
    <text evidence="14">The sequence shown here is derived from an EMBL/GenBank/DDBJ whole genome shotgun (WGS) entry which is preliminary data.</text>
</comment>
<dbReference type="Pfam" id="PF00069">
    <property type="entry name" value="Pkinase"/>
    <property type="match status" value="2"/>
</dbReference>
<name>A0ABR3YFG0_9PEZI</name>
<dbReference type="CDD" id="cd21776">
    <property type="entry name" value="MobB_Sid2p-like"/>
    <property type="match status" value="1"/>
</dbReference>
<keyword evidence="6 14" id="KW-0418">Kinase</keyword>
<dbReference type="PROSITE" id="PS00108">
    <property type="entry name" value="PROTEIN_KINASE_ST"/>
    <property type="match status" value="1"/>
</dbReference>
<evidence type="ECO:0000256" key="8">
    <source>
        <dbReference type="ARBA" id="ARBA00038271"/>
    </source>
</evidence>
<evidence type="ECO:0000259" key="12">
    <source>
        <dbReference type="PROSITE" id="PS50011"/>
    </source>
</evidence>
<dbReference type="GO" id="GO:0016301">
    <property type="term" value="F:kinase activity"/>
    <property type="evidence" value="ECO:0007669"/>
    <property type="project" value="UniProtKB-KW"/>
</dbReference>
<proteinExistence type="inferred from homology"/>
<protein>
    <recommendedName>
        <fullName evidence="1">non-specific serine/threonine protein kinase</fullName>
        <ecNumber evidence="1">2.7.11.1</ecNumber>
    </recommendedName>
</protein>
<dbReference type="PROSITE" id="PS00107">
    <property type="entry name" value="PROTEIN_KINASE_ATP"/>
    <property type="match status" value="1"/>
</dbReference>
<keyword evidence="7 11" id="KW-0067">ATP-binding</keyword>
<keyword evidence="5 11" id="KW-0547">Nucleotide-binding</keyword>
<dbReference type="InterPro" id="IPR000719">
    <property type="entry name" value="Prot_kinase_dom"/>
</dbReference>
<keyword evidence="15" id="KW-1185">Reference proteome</keyword>
<evidence type="ECO:0000256" key="10">
    <source>
        <dbReference type="ARBA" id="ARBA00048679"/>
    </source>
</evidence>
<dbReference type="Gene3D" id="1.10.510.10">
    <property type="entry name" value="Transferase(Phosphotransferase) domain 1"/>
    <property type="match status" value="1"/>
</dbReference>
<dbReference type="PANTHER" id="PTHR22988:SF76">
    <property type="entry name" value="CHROMOSOME UNDETERMINED SCAFFOLD_135, WHOLE GENOME SHOTGUN SEQUENCE"/>
    <property type="match status" value="1"/>
</dbReference>
<dbReference type="InterPro" id="IPR017441">
    <property type="entry name" value="Protein_kinase_ATP_BS"/>
</dbReference>
<dbReference type="Proteomes" id="UP001583280">
    <property type="component" value="Unassembled WGS sequence"/>
</dbReference>
<accession>A0ABR3YFG0</accession>
<evidence type="ECO:0000256" key="4">
    <source>
        <dbReference type="ARBA" id="ARBA00022679"/>
    </source>
</evidence>
<dbReference type="InterPro" id="IPR008271">
    <property type="entry name" value="Ser/Thr_kinase_AS"/>
</dbReference>
<evidence type="ECO:0000256" key="7">
    <source>
        <dbReference type="ARBA" id="ARBA00022840"/>
    </source>
</evidence>
<evidence type="ECO:0000256" key="6">
    <source>
        <dbReference type="ARBA" id="ARBA00022777"/>
    </source>
</evidence>
<gene>
    <name evidence="14" type="primary">CBK1_2</name>
    <name evidence="14" type="ORF">Cpir12675_006734</name>
</gene>
<evidence type="ECO:0000313" key="14">
    <source>
        <dbReference type="EMBL" id="KAL1887033.1"/>
    </source>
</evidence>
<evidence type="ECO:0000313" key="15">
    <source>
        <dbReference type="Proteomes" id="UP001583280"/>
    </source>
</evidence>
<dbReference type="EC" id="2.7.11.1" evidence="1"/>
<feature type="binding site" evidence="11">
    <location>
        <position position="172"/>
    </location>
    <ligand>
        <name>ATP</name>
        <dbReference type="ChEBI" id="CHEBI:30616"/>
    </ligand>
</feature>